<evidence type="ECO:0000313" key="3">
    <source>
        <dbReference type="Proteomes" id="UP000317355"/>
    </source>
</evidence>
<gene>
    <name evidence="2" type="ORF">FHK82_16285</name>
</gene>
<evidence type="ECO:0000256" key="1">
    <source>
        <dbReference type="SAM" id="Phobius"/>
    </source>
</evidence>
<evidence type="ECO:0000313" key="2">
    <source>
        <dbReference type="EMBL" id="TVT50621.1"/>
    </source>
</evidence>
<feature type="transmembrane region" description="Helical" evidence="1">
    <location>
        <begin position="38"/>
        <end position="57"/>
    </location>
</feature>
<dbReference type="EMBL" id="VMRY01000102">
    <property type="protein sequence ID" value="TVT50621.1"/>
    <property type="molecule type" value="Genomic_DNA"/>
</dbReference>
<feature type="transmembrane region" description="Helical" evidence="1">
    <location>
        <begin position="12"/>
        <end position="32"/>
    </location>
</feature>
<dbReference type="Proteomes" id="UP000317355">
    <property type="component" value="Unassembled WGS sequence"/>
</dbReference>
<keyword evidence="1" id="KW-0472">Membrane</keyword>
<keyword evidence="1" id="KW-0812">Transmembrane</keyword>
<comment type="caution">
    <text evidence="2">The sequence shown here is derived from an EMBL/GenBank/DDBJ whole genome shotgun (WGS) entry which is preliminary data.</text>
</comment>
<name>A0A558CPD7_9GAMM</name>
<dbReference type="STRING" id="1543721.AAY24_02020"/>
<keyword evidence="1" id="KW-1133">Transmembrane helix</keyword>
<accession>A0A558CPD7</accession>
<protein>
    <submittedName>
        <fullName evidence="2">Uncharacterized protein</fullName>
    </submittedName>
</protein>
<reference evidence="2 3" key="1">
    <citation type="submission" date="2019-07" db="EMBL/GenBank/DDBJ databases">
        <title>The pathways for chlorine oxyanion respiration interact through the shared metabolite chlorate.</title>
        <authorList>
            <person name="Barnum T.P."/>
            <person name="Cheng Y."/>
            <person name="Hill K.A."/>
            <person name="Lucas L.N."/>
            <person name="Carlson H.K."/>
            <person name="Coates J.D."/>
        </authorList>
    </citation>
    <scope>NUCLEOTIDE SEQUENCE [LARGE SCALE GENOMIC DNA]</scope>
    <source>
        <strain evidence="2">BK-3</strain>
    </source>
</reference>
<dbReference type="AlphaFoldDB" id="A0A558CPD7"/>
<sequence>MAGNHQSCAVCRFLRSLAFSAIGGGVAGYTALALGLSQSNAIVAAFFGALGLVVLTGKKGNNSR</sequence>
<organism evidence="2 3">
    <name type="scientific">Sedimenticola thiotaurini</name>
    <dbReference type="NCBI Taxonomy" id="1543721"/>
    <lineage>
        <taxon>Bacteria</taxon>
        <taxon>Pseudomonadati</taxon>
        <taxon>Pseudomonadota</taxon>
        <taxon>Gammaproteobacteria</taxon>
        <taxon>Chromatiales</taxon>
        <taxon>Sedimenticolaceae</taxon>
        <taxon>Sedimenticola</taxon>
    </lineage>
</organism>
<proteinExistence type="predicted"/>